<dbReference type="AlphaFoldDB" id="A0A0C2X3R8"/>
<evidence type="ECO:0000313" key="3">
    <source>
        <dbReference type="Proteomes" id="UP000054097"/>
    </source>
</evidence>
<proteinExistence type="predicted"/>
<keyword evidence="3" id="KW-1185">Reference proteome</keyword>
<reference evidence="3" key="2">
    <citation type="submission" date="2015-01" db="EMBL/GenBank/DDBJ databases">
        <title>Evolutionary Origins and Diversification of the Mycorrhizal Mutualists.</title>
        <authorList>
            <consortium name="DOE Joint Genome Institute"/>
            <consortium name="Mycorrhizal Genomics Consortium"/>
            <person name="Kohler A."/>
            <person name="Kuo A."/>
            <person name="Nagy L.G."/>
            <person name="Floudas D."/>
            <person name="Copeland A."/>
            <person name="Barry K.W."/>
            <person name="Cichocki N."/>
            <person name="Veneault-Fourrey C."/>
            <person name="LaButti K."/>
            <person name="Lindquist E.A."/>
            <person name="Lipzen A."/>
            <person name="Lundell T."/>
            <person name="Morin E."/>
            <person name="Murat C."/>
            <person name="Riley R."/>
            <person name="Ohm R."/>
            <person name="Sun H."/>
            <person name="Tunlid A."/>
            <person name="Henrissat B."/>
            <person name="Grigoriev I.V."/>
            <person name="Hibbett D.S."/>
            <person name="Martin F."/>
        </authorList>
    </citation>
    <scope>NUCLEOTIDE SEQUENCE [LARGE SCALE GENOMIC DNA]</scope>
    <source>
        <strain evidence="3">MAFF 305830</strain>
    </source>
</reference>
<accession>A0A0C2X3R8</accession>
<evidence type="ECO:0000313" key="2">
    <source>
        <dbReference type="EMBL" id="KIM32843.1"/>
    </source>
</evidence>
<dbReference type="EMBL" id="KN824279">
    <property type="protein sequence ID" value="KIM32843.1"/>
    <property type="molecule type" value="Genomic_DNA"/>
</dbReference>
<organism evidence="2 3">
    <name type="scientific">Serendipita vermifera MAFF 305830</name>
    <dbReference type="NCBI Taxonomy" id="933852"/>
    <lineage>
        <taxon>Eukaryota</taxon>
        <taxon>Fungi</taxon>
        <taxon>Dikarya</taxon>
        <taxon>Basidiomycota</taxon>
        <taxon>Agaricomycotina</taxon>
        <taxon>Agaricomycetes</taxon>
        <taxon>Sebacinales</taxon>
        <taxon>Serendipitaceae</taxon>
        <taxon>Serendipita</taxon>
    </lineage>
</organism>
<protein>
    <submittedName>
        <fullName evidence="2">Uncharacterized protein</fullName>
    </submittedName>
</protein>
<dbReference type="HOGENOM" id="CLU_1548564_0_0_1"/>
<reference evidence="2 3" key="1">
    <citation type="submission" date="2014-04" db="EMBL/GenBank/DDBJ databases">
        <authorList>
            <consortium name="DOE Joint Genome Institute"/>
            <person name="Kuo A."/>
            <person name="Zuccaro A."/>
            <person name="Kohler A."/>
            <person name="Nagy L.G."/>
            <person name="Floudas D."/>
            <person name="Copeland A."/>
            <person name="Barry K.W."/>
            <person name="Cichocki N."/>
            <person name="Veneault-Fourrey C."/>
            <person name="LaButti K."/>
            <person name="Lindquist E.A."/>
            <person name="Lipzen A."/>
            <person name="Lundell T."/>
            <person name="Morin E."/>
            <person name="Murat C."/>
            <person name="Sun H."/>
            <person name="Tunlid A."/>
            <person name="Henrissat B."/>
            <person name="Grigoriev I.V."/>
            <person name="Hibbett D.S."/>
            <person name="Martin F."/>
            <person name="Nordberg H.P."/>
            <person name="Cantor M.N."/>
            <person name="Hua S.X."/>
        </authorList>
    </citation>
    <scope>NUCLEOTIDE SEQUENCE [LARGE SCALE GENOMIC DNA]</scope>
    <source>
        <strain evidence="2 3">MAFF 305830</strain>
    </source>
</reference>
<gene>
    <name evidence="2" type="ORF">M408DRAFT_6263</name>
</gene>
<feature type="region of interest" description="Disordered" evidence="1">
    <location>
        <begin position="1"/>
        <end position="22"/>
    </location>
</feature>
<sequence>MAIAGAGRSPRHPAPTESNMPASTWNGTEWAFIGFSLNMEGGLPLLGIRPESQTLKKWCSTIFTLVQNNASNGLSSLRLKSLPSYLVCGCLYVQIPRLVIGVGFIPQSEYLVPFYIVSKSLVDDKRTRRWTCDNFTKVGVLEDRPKDPQHRLAGLGAIPACLHGLVSEVFYAQ</sequence>
<name>A0A0C2X3R8_SERVB</name>
<dbReference type="Proteomes" id="UP000054097">
    <property type="component" value="Unassembled WGS sequence"/>
</dbReference>
<evidence type="ECO:0000256" key="1">
    <source>
        <dbReference type="SAM" id="MobiDB-lite"/>
    </source>
</evidence>